<gene>
    <name evidence="2" type="ORF">G4B88_027921</name>
</gene>
<dbReference type="EMBL" id="JAATIQ010000005">
    <property type="protein sequence ID" value="KAF4403150.1"/>
    <property type="molecule type" value="Genomic_DNA"/>
</dbReference>
<dbReference type="GO" id="GO:0003676">
    <property type="term" value="F:nucleic acid binding"/>
    <property type="evidence" value="ECO:0007669"/>
    <property type="project" value="InterPro"/>
</dbReference>
<protein>
    <recommendedName>
        <fullName evidence="1">RNase H type-1 domain-containing protein</fullName>
    </recommendedName>
</protein>
<dbReference type="InterPro" id="IPR012337">
    <property type="entry name" value="RNaseH-like_sf"/>
</dbReference>
<dbReference type="SUPFAM" id="SSF53098">
    <property type="entry name" value="Ribonuclease H-like"/>
    <property type="match status" value="1"/>
</dbReference>
<accession>A0A7J6I905</accession>
<dbReference type="GO" id="GO:0004523">
    <property type="term" value="F:RNA-DNA hybrid ribonuclease activity"/>
    <property type="evidence" value="ECO:0007669"/>
    <property type="project" value="InterPro"/>
</dbReference>
<comment type="caution">
    <text evidence="2">The sequence shown here is derived from an EMBL/GenBank/DDBJ whole genome shotgun (WGS) entry which is preliminary data.</text>
</comment>
<name>A0A7J6I905_CANSA</name>
<evidence type="ECO:0000259" key="1">
    <source>
        <dbReference type="Pfam" id="PF13456"/>
    </source>
</evidence>
<evidence type="ECO:0000313" key="2">
    <source>
        <dbReference type="EMBL" id="KAF4403150.1"/>
    </source>
</evidence>
<organism evidence="2 3">
    <name type="scientific">Cannabis sativa</name>
    <name type="common">Hemp</name>
    <name type="synonym">Marijuana</name>
    <dbReference type="NCBI Taxonomy" id="3483"/>
    <lineage>
        <taxon>Eukaryota</taxon>
        <taxon>Viridiplantae</taxon>
        <taxon>Streptophyta</taxon>
        <taxon>Embryophyta</taxon>
        <taxon>Tracheophyta</taxon>
        <taxon>Spermatophyta</taxon>
        <taxon>Magnoliopsida</taxon>
        <taxon>eudicotyledons</taxon>
        <taxon>Gunneridae</taxon>
        <taxon>Pentapetalae</taxon>
        <taxon>rosids</taxon>
        <taxon>fabids</taxon>
        <taxon>Rosales</taxon>
        <taxon>Cannabaceae</taxon>
        <taxon>Cannabis</taxon>
    </lineage>
</organism>
<proteinExistence type="predicted"/>
<dbReference type="InterPro" id="IPR036397">
    <property type="entry name" value="RNaseH_sf"/>
</dbReference>
<reference evidence="2 3" key="1">
    <citation type="journal article" date="2020" name="bioRxiv">
        <title>Sequence and annotation of 42 cannabis genomes reveals extensive copy number variation in cannabinoid synthesis and pathogen resistance genes.</title>
        <authorList>
            <person name="Mckernan K.J."/>
            <person name="Helbert Y."/>
            <person name="Kane L.T."/>
            <person name="Ebling H."/>
            <person name="Zhang L."/>
            <person name="Liu B."/>
            <person name="Eaton Z."/>
            <person name="Mclaughlin S."/>
            <person name="Kingan S."/>
            <person name="Baybayan P."/>
            <person name="Concepcion G."/>
            <person name="Jordan M."/>
            <person name="Riva A."/>
            <person name="Barbazuk W."/>
            <person name="Harkins T."/>
        </authorList>
    </citation>
    <scope>NUCLEOTIDE SEQUENCE [LARGE SCALE GENOMIC DNA]</scope>
    <source>
        <strain evidence="3">cv. Jamaican Lion 4</strain>
        <tissue evidence="2">Leaf</tissue>
    </source>
</reference>
<feature type="domain" description="RNase H type-1" evidence="1">
    <location>
        <begin position="80"/>
        <end position="149"/>
    </location>
</feature>
<dbReference type="Gene3D" id="3.30.420.10">
    <property type="entry name" value="Ribonuclease H-like superfamily/Ribonuclease H"/>
    <property type="match status" value="1"/>
</dbReference>
<keyword evidence="3" id="KW-1185">Reference proteome</keyword>
<dbReference type="InterPro" id="IPR002156">
    <property type="entry name" value="RNaseH_domain"/>
</dbReference>
<evidence type="ECO:0000313" key="3">
    <source>
        <dbReference type="Proteomes" id="UP000583929"/>
    </source>
</evidence>
<dbReference type="Proteomes" id="UP000583929">
    <property type="component" value="Unassembled WGS sequence"/>
</dbReference>
<dbReference type="AlphaFoldDB" id="A0A7J6I905"/>
<dbReference type="Pfam" id="PF13456">
    <property type="entry name" value="RVT_3"/>
    <property type="match status" value="1"/>
</dbReference>
<sequence length="165" mass="17899">MQITACVVEAIWRYRKDLIFNGKAPSTPTTLTQIALRAAEFQEIHSSNGDVPHPASENLIMNPTHVSSDTSFDACFLVDASAVDDAAGIGVVLNRSGGGETITIQSQCLVSSVLEAKLVAILTALERAWEDQYHSMLIESNSKVAIEALRLGELPLAWECTDNFH</sequence>